<organism evidence="2 3">
    <name type="scientific">Streptomyces siderophoricus</name>
    <dbReference type="NCBI Taxonomy" id="2802281"/>
    <lineage>
        <taxon>Bacteria</taxon>
        <taxon>Bacillati</taxon>
        <taxon>Actinomycetota</taxon>
        <taxon>Actinomycetes</taxon>
        <taxon>Kitasatosporales</taxon>
        <taxon>Streptomycetaceae</taxon>
        <taxon>Streptomyces</taxon>
    </lineage>
</organism>
<feature type="domain" description="HTH luxR-type" evidence="1">
    <location>
        <begin position="212"/>
        <end position="269"/>
    </location>
</feature>
<dbReference type="SUPFAM" id="SSF56024">
    <property type="entry name" value="Phospholipase D/nuclease"/>
    <property type="match status" value="1"/>
</dbReference>
<dbReference type="PRINTS" id="PR00038">
    <property type="entry name" value="HTHLUXR"/>
</dbReference>
<dbReference type="RefSeq" id="WP_201811928.1">
    <property type="nucleotide sequence ID" value="NZ_JAERRI010000043.1"/>
</dbReference>
<dbReference type="SUPFAM" id="SSF46894">
    <property type="entry name" value="C-terminal effector domain of the bipartite response regulators"/>
    <property type="match status" value="1"/>
</dbReference>
<keyword evidence="3" id="KW-1185">Reference proteome</keyword>
<gene>
    <name evidence="2" type="ORF">JK360_37905</name>
</gene>
<accession>A0ABS1N527</accession>
<evidence type="ECO:0000259" key="1">
    <source>
        <dbReference type="SMART" id="SM00421"/>
    </source>
</evidence>
<dbReference type="Proteomes" id="UP000629371">
    <property type="component" value="Unassembled WGS sequence"/>
</dbReference>
<dbReference type="PANTHER" id="PTHR34293">
    <property type="entry name" value="HTH-TYPE TRANSCRIPTIONAL REGULATOR TRMBL2"/>
    <property type="match status" value="1"/>
</dbReference>
<dbReference type="Gene3D" id="3.30.870.10">
    <property type="entry name" value="Endonuclease Chain A"/>
    <property type="match status" value="1"/>
</dbReference>
<dbReference type="EMBL" id="JAERRI010000043">
    <property type="protein sequence ID" value="MBL1095005.1"/>
    <property type="molecule type" value="Genomic_DNA"/>
</dbReference>
<dbReference type="SMART" id="SM00421">
    <property type="entry name" value="HTH_LUXR"/>
    <property type="match status" value="1"/>
</dbReference>
<evidence type="ECO:0000313" key="2">
    <source>
        <dbReference type="EMBL" id="MBL1095005.1"/>
    </source>
</evidence>
<comment type="caution">
    <text evidence="2">The sequence shown here is derived from an EMBL/GenBank/DDBJ whole genome shotgun (WGS) entry which is preliminary data.</text>
</comment>
<evidence type="ECO:0000313" key="3">
    <source>
        <dbReference type="Proteomes" id="UP000629371"/>
    </source>
</evidence>
<reference evidence="2 3" key="1">
    <citation type="submission" date="2021-01" db="EMBL/GenBank/DDBJ databases">
        <title>WGS of actinomycetes isolated from Thailand.</title>
        <authorList>
            <person name="Thawai C."/>
        </authorList>
    </citation>
    <scope>NUCLEOTIDE SEQUENCE [LARGE SCALE GENOMIC DNA]</scope>
    <source>
        <strain evidence="2 3">CH9-7</strain>
    </source>
</reference>
<proteinExistence type="predicted"/>
<sequence length="278" mass="31063">MDTRGAKLDECSQKLRDVAEVLASVSRRVGEEAEGLRQASASGDYSPTSLCPTFDAERDSNLAYLYGVPTINEAIQESLHQVRREILTAQPDGPRPAEVLEDALDAVRKQIASGVAMRTLYQHSSRFDEATKAYVRTVAGYGVQVRTLSEFFDRMIIFDRSTAFIPASGDKTSAVKITNPAVVHFMVGLFEREWDRAEQFPFIPTHNAGAASVVMPAMRESILRLLIEGRTDKEIARRLGISQRSLQTHVSQLKKELSAHHRFQLGYFIGRLDERPPI</sequence>
<dbReference type="PANTHER" id="PTHR34293:SF1">
    <property type="entry name" value="HTH-TYPE TRANSCRIPTIONAL REGULATOR TRMBL2"/>
    <property type="match status" value="1"/>
</dbReference>
<dbReference type="InterPro" id="IPR000792">
    <property type="entry name" value="Tscrpt_reg_LuxR_C"/>
</dbReference>
<dbReference type="InterPro" id="IPR051797">
    <property type="entry name" value="TrmB-like"/>
</dbReference>
<dbReference type="InterPro" id="IPR036388">
    <property type="entry name" value="WH-like_DNA-bd_sf"/>
</dbReference>
<dbReference type="InterPro" id="IPR016032">
    <property type="entry name" value="Sig_transdc_resp-reg_C-effctor"/>
</dbReference>
<protein>
    <recommendedName>
        <fullName evidence="1">HTH luxR-type domain-containing protein</fullName>
    </recommendedName>
</protein>
<dbReference type="Gene3D" id="1.10.10.10">
    <property type="entry name" value="Winged helix-like DNA-binding domain superfamily/Winged helix DNA-binding domain"/>
    <property type="match status" value="1"/>
</dbReference>
<dbReference type="CDD" id="cd06170">
    <property type="entry name" value="LuxR_C_like"/>
    <property type="match status" value="1"/>
</dbReference>
<name>A0ABS1N527_9ACTN</name>
<dbReference type="Pfam" id="PF00196">
    <property type="entry name" value="GerE"/>
    <property type="match status" value="1"/>
</dbReference>